<dbReference type="AlphaFoldDB" id="A0A5R9GAY4"/>
<keyword evidence="1" id="KW-1133">Transmembrane helix</keyword>
<comment type="caution">
    <text evidence="2">The sequence shown here is derived from an EMBL/GenBank/DDBJ whole genome shotgun (WGS) entry which is preliminary data.</text>
</comment>
<evidence type="ECO:0000256" key="1">
    <source>
        <dbReference type="SAM" id="Phobius"/>
    </source>
</evidence>
<reference evidence="2 3" key="1">
    <citation type="submission" date="2019-05" db="EMBL/GenBank/DDBJ databases">
        <authorList>
            <person name="Narsing Rao M.P."/>
            <person name="Li W.J."/>
        </authorList>
    </citation>
    <scope>NUCLEOTIDE SEQUENCE [LARGE SCALE GENOMIC DNA]</scope>
    <source>
        <strain evidence="2 3">SYSU_K30003</strain>
    </source>
</reference>
<keyword evidence="1" id="KW-0812">Transmembrane</keyword>
<dbReference type="OrthoDB" id="9793135at2"/>
<dbReference type="InterPro" id="IPR043751">
    <property type="entry name" value="DUF5696"/>
</dbReference>
<evidence type="ECO:0000313" key="2">
    <source>
        <dbReference type="EMBL" id="TLS51486.1"/>
    </source>
</evidence>
<dbReference type="Proteomes" id="UP000309676">
    <property type="component" value="Unassembled WGS sequence"/>
</dbReference>
<sequence length="757" mass="84469">MLRRVWPTSVSTRLLIVLAMGLLSAGIILFAIGRWDRLPSLQEMGIDAPPGNAFPVFQGDPWVAPAIGPDGFAEVAQNRRFALYVDPKTSQIAVRNKESGFVWRSNPPASRIEKETVKGALLENLQSPFILEYVVGANTRRIQSNSLDAKLNATYVPIRDGIQVTYDYGELNLSFAMQYVLTEAGFELRIPDAGLKEAGEAKLFSLNPLPYFGAVAGKEEEGYLFVPDGPGGLIRYDSRPPAHVRGYDFAVYGDDPAHLKEGIFKPKREPISYPVFGLARGDEAYAAIVSEGKYNASIRALPSGIVSSYHSLSVNFPYRQEYGRRVSGLTDEKVKTIEAERASTDRRVEYRLLHGDEADYVGMAHAYRQYLEDNDMLPERLAPTERIPLHLSLIGGGMKPKFGGYRYEPATTFRQAERIVEQLLQEGVANLRITFQGWQRSGRASTDQRLPIAKDIGGTDGVRDFVRTMKEKGIPVLFEDTVGWKRPEHSDFSMKADGVRAIDSTVLQGRFRFNDEFALIPGVLGDFIVHPVQAIRGQKEVIDALGRIGASGIHYVDGPGNLLYSDYNADARLSRADTAYYYSSLLRYTKNEFGSVGVKRGHDYALRYAELVEEFPLESSYDLIVDETVPFYPIAVHGAVPYTSTPGNLRNQYDLDLLKAIEYGAIPSFKLTYAPSRALTDTDYGGVYSSEFAVWKDRIAEEYAKFDSLAAVYHQRIVDHERAEDGVFVTTYEDGTKVTVDYNAMQFYVEEGGGEDR</sequence>
<accession>A0A5R9GAY4</accession>
<proteinExistence type="predicted"/>
<gene>
    <name evidence="2" type="ORF">FE782_15360</name>
</gene>
<evidence type="ECO:0000313" key="3">
    <source>
        <dbReference type="Proteomes" id="UP000309676"/>
    </source>
</evidence>
<feature type="transmembrane region" description="Helical" evidence="1">
    <location>
        <begin position="12"/>
        <end position="32"/>
    </location>
</feature>
<dbReference type="RefSeq" id="WP_138195098.1">
    <property type="nucleotide sequence ID" value="NZ_VCIW01000009.1"/>
</dbReference>
<organism evidence="2 3">
    <name type="scientific">Paenibacillus antri</name>
    <dbReference type="NCBI Taxonomy" id="2582848"/>
    <lineage>
        <taxon>Bacteria</taxon>
        <taxon>Bacillati</taxon>
        <taxon>Bacillota</taxon>
        <taxon>Bacilli</taxon>
        <taxon>Bacillales</taxon>
        <taxon>Paenibacillaceae</taxon>
        <taxon>Paenibacillus</taxon>
    </lineage>
</organism>
<name>A0A5R9GAY4_9BACL</name>
<dbReference type="EMBL" id="VCIW01000009">
    <property type="protein sequence ID" value="TLS51486.1"/>
    <property type="molecule type" value="Genomic_DNA"/>
</dbReference>
<keyword evidence="1" id="KW-0472">Membrane</keyword>
<protein>
    <submittedName>
        <fullName evidence="2">Uncharacterized protein</fullName>
    </submittedName>
</protein>
<keyword evidence="3" id="KW-1185">Reference proteome</keyword>
<dbReference type="Pfam" id="PF18952">
    <property type="entry name" value="DUF5696"/>
    <property type="match status" value="1"/>
</dbReference>